<dbReference type="PANTHER" id="PTHR43155:SF2">
    <property type="entry name" value="CYCLIC DI-GMP PHOSPHODIESTERASE PA4108"/>
    <property type="match status" value="1"/>
</dbReference>
<dbReference type="RefSeq" id="WP_242847115.1">
    <property type="nucleotide sequence ID" value="NZ_LDZY01000006.1"/>
</dbReference>
<dbReference type="InterPro" id="IPR003607">
    <property type="entry name" value="HD/PDEase_dom"/>
</dbReference>
<dbReference type="InterPro" id="IPR037522">
    <property type="entry name" value="HD_GYP_dom"/>
</dbReference>
<dbReference type="InterPro" id="IPR006674">
    <property type="entry name" value="HD_domain"/>
</dbReference>
<keyword evidence="3" id="KW-0378">Hydrolase</keyword>
<dbReference type="PANTHER" id="PTHR43155">
    <property type="entry name" value="CYCLIC DI-GMP PHOSPHODIESTERASE PA4108-RELATED"/>
    <property type="match status" value="1"/>
</dbReference>
<dbReference type="EC" id="3.1.4.52" evidence="3"/>
<evidence type="ECO:0000313" key="3">
    <source>
        <dbReference type="EMBL" id="KLU65894.1"/>
    </source>
</evidence>
<feature type="domain" description="HD-GYP" evidence="2">
    <location>
        <begin position="117"/>
        <end position="312"/>
    </location>
</feature>
<name>A0A0J1FQW6_9FIRM</name>
<protein>
    <submittedName>
        <fullName evidence="3">Cyclic di-GMP phosphodiesterase response regulator RpfG</fullName>
        <ecNumber evidence="3">3.1.4.52</ecNumber>
    </submittedName>
</protein>
<evidence type="ECO:0000313" key="4">
    <source>
        <dbReference type="Proteomes" id="UP000036356"/>
    </source>
</evidence>
<dbReference type="PROSITE" id="PS51832">
    <property type="entry name" value="HD_GYP"/>
    <property type="match status" value="1"/>
</dbReference>
<sequence length="324" mass="36838">MDLVLKKLSPNSIKEQRTPLDLFDSKGRLLLAKGSLITSNVLAKLKRQEVYKMETRNEKRALIKASKTIKEFSKDVYVKLVGCLWRIYHEAKLLQPQHIEKMLTLVQVIMEEIRTKDTFLDLEGNRINLERYKQHDFGTYMHVLNVALLSAIIGLQLGYNENKLKNLILGALLHDLGKLQVPKEILNKPGILTEEERDVIKQHPLLGEEMLKDARLRSSVLATIKEHHERWNGRGYPFGLKGQEIYQDAQIVAVADVYEALTADRPYRKGLPPYQALEMVIGGSGIDFNPLIVKAFQESLILYPEGSLVTLNTGEIGVVAAIYR</sequence>
<dbReference type="PATRIC" id="fig|476652.3.peg.1998"/>
<dbReference type="Proteomes" id="UP000036356">
    <property type="component" value="Unassembled WGS sequence"/>
</dbReference>
<dbReference type="STRING" id="476652.DEAC_c19300"/>
<dbReference type="Gene3D" id="1.10.3210.10">
    <property type="entry name" value="Hypothetical protein af1432"/>
    <property type="match status" value="1"/>
</dbReference>
<proteinExistence type="predicted"/>
<dbReference type="EMBL" id="LDZY01000006">
    <property type="protein sequence ID" value="KLU65894.1"/>
    <property type="molecule type" value="Genomic_DNA"/>
</dbReference>
<keyword evidence="4" id="KW-1185">Reference proteome</keyword>
<dbReference type="GO" id="GO:0071111">
    <property type="term" value="F:cyclic-guanylate-specific phosphodiesterase activity"/>
    <property type="evidence" value="ECO:0007669"/>
    <property type="project" value="UniProtKB-EC"/>
</dbReference>
<organism evidence="3 4">
    <name type="scientific">Desulfosporosinus acididurans</name>
    <dbReference type="NCBI Taxonomy" id="476652"/>
    <lineage>
        <taxon>Bacteria</taxon>
        <taxon>Bacillati</taxon>
        <taxon>Bacillota</taxon>
        <taxon>Clostridia</taxon>
        <taxon>Eubacteriales</taxon>
        <taxon>Desulfitobacteriaceae</taxon>
        <taxon>Desulfosporosinus</taxon>
    </lineage>
</organism>
<reference evidence="3 4" key="1">
    <citation type="submission" date="2015-06" db="EMBL/GenBank/DDBJ databases">
        <title>Draft genome of the moderately acidophilic sulfate reducer Candidatus Desulfosporosinus acididurans strain M1.</title>
        <authorList>
            <person name="Poehlein A."/>
            <person name="Petzsch P."/>
            <person name="Johnson B.D."/>
            <person name="Schloemann M."/>
            <person name="Daniel R."/>
            <person name="Muehling M."/>
        </authorList>
    </citation>
    <scope>NUCLEOTIDE SEQUENCE [LARGE SCALE GENOMIC DNA]</scope>
    <source>
        <strain evidence="3 4">M1</strain>
    </source>
</reference>
<dbReference type="Pfam" id="PF13487">
    <property type="entry name" value="HD_5"/>
    <property type="match status" value="1"/>
</dbReference>
<dbReference type="SMART" id="SM00471">
    <property type="entry name" value="HDc"/>
    <property type="match status" value="1"/>
</dbReference>
<evidence type="ECO:0000259" key="1">
    <source>
        <dbReference type="PROSITE" id="PS51831"/>
    </source>
</evidence>
<evidence type="ECO:0000259" key="2">
    <source>
        <dbReference type="PROSITE" id="PS51832"/>
    </source>
</evidence>
<dbReference type="NCBIfam" id="TIGR00277">
    <property type="entry name" value="HDIG"/>
    <property type="match status" value="1"/>
</dbReference>
<feature type="domain" description="HD" evidence="1">
    <location>
        <begin position="139"/>
        <end position="261"/>
    </location>
</feature>
<accession>A0A0J1FQW6</accession>
<dbReference type="InterPro" id="IPR006675">
    <property type="entry name" value="HDIG_dom"/>
</dbReference>
<dbReference type="PROSITE" id="PS51831">
    <property type="entry name" value="HD"/>
    <property type="match status" value="1"/>
</dbReference>
<comment type="caution">
    <text evidence="3">The sequence shown here is derived from an EMBL/GenBank/DDBJ whole genome shotgun (WGS) entry which is preliminary data.</text>
</comment>
<dbReference type="SUPFAM" id="SSF109604">
    <property type="entry name" value="HD-domain/PDEase-like"/>
    <property type="match status" value="1"/>
</dbReference>
<dbReference type="AlphaFoldDB" id="A0A0J1FQW6"/>
<gene>
    <name evidence="3" type="primary">rpfG_7</name>
    <name evidence="3" type="ORF">DEAC_c19300</name>
</gene>
<dbReference type="CDD" id="cd00077">
    <property type="entry name" value="HDc"/>
    <property type="match status" value="1"/>
</dbReference>